<feature type="compositionally biased region" description="Basic residues" evidence="3">
    <location>
        <begin position="243"/>
        <end position="252"/>
    </location>
</feature>
<accession>A0ABM1BR58</accession>
<evidence type="ECO:0000313" key="6">
    <source>
        <dbReference type="RefSeq" id="XP_013787065.1"/>
    </source>
</evidence>
<dbReference type="RefSeq" id="XP_013787065.1">
    <property type="nucleotide sequence ID" value="XM_013931611.2"/>
</dbReference>
<dbReference type="SMART" id="SM00360">
    <property type="entry name" value="RRM"/>
    <property type="match status" value="1"/>
</dbReference>
<evidence type="ECO:0000256" key="3">
    <source>
        <dbReference type="SAM" id="MobiDB-lite"/>
    </source>
</evidence>
<dbReference type="InterPro" id="IPR035979">
    <property type="entry name" value="RBD_domain_sf"/>
</dbReference>
<evidence type="ECO:0000313" key="5">
    <source>
        <dbReference type="Proteomes" id="UP000694941"/>
    </source>
</evidence>
<organism evidence="5 6">
    <name type="scientific">Limulus polyphemus</name>
    <name type="common">Atlantic horseshoe crab</name>
    <dbReference type="NCBI Taxonomy" id="6850"/>
    <lineage>
        <taxon>Eukaryota</taxon>
        <taxon>Metazoa</taxon>
        <taxon>Ecdysozoa</taxon>
        <taxon>Arthropoda</taxon>
        <taxon>Chelicerata</taxon>
        <taxon>Merostomata</taxon>
        <taxon>Xiphosura</taxon>
        <taxon>Limulidae</taxon>
        <taxon>Limulus</taxon>
    </lineage>
</organism>
<keyword evidence="1 2" id="KW-0694">RNA-binding</keyword>
<dbReference type="InterPro" id="IPR012677">
    <property type="entry name" value="Nucleotide-bd_a/b_plait_sf"/>
</dbReference>
<feature type="compositionally biased region" description="Low complexity" evidence="3">
    <location>
        <begin position="231"/>
        <end position="242"/>
    </location>
</feature>
<dbReference type="InterPro" id="IPR050441">
    <property type="entry name" value="RBM"/>
</dbReference>
<evidence type="ECO:0000256" key="2">
    <source>
        <dbReference type="PROSITE-ProRule" id="PRU00176"/>
    </source>
</evidence>
<dbReference type="InterPro" id="IPR000504">
    <property type="entry name" value="RRM_dom"/>
</dbReference>
<evidence type="ECO:0000256" key="1">
    <source>
        <dbReference type="ARBA" id="ARBA00022884"/>
    </source>
</evidence>
<protein>
    <submittedName>
        <fullName evidence="6">Transformer-2 protein homolog alpha-like isoform X4</fullName>
    </submittedName>
</protein>
<feature type="compositionally biased region" description="Basic residues" evidence="3">
    <location>
        <begin position="40"/>
        <end position="113"/>
    </location>
</feature>
<keyword evidence="5" id="KW-1185">Reference proteome</keyword>
<proteinExistence type="predicted"/>
<feature type="compositionally biased region" description="Basic and acidic residues" evidence="3">
    <location>
        <begin position="1"/>
        <end position="10"/>
    </location>
</feature>
<gene>
    <name evidence="6" type="primary">LOC106471027</name>
</gene>
<evidence type="ECO:0000259" key="4">
    <source>
        <dbReference type="PROSITE" id="PS50102"/>
    </source>
</evidence>
<dbReference type="SUPFAM" id="SSF54928">
    <property type="entry name" value="RNA-binding domain, RBD"/>
    <property type="match status" value="1"/>
</dbReference>
<sequence length="265" mass="31385">MGRDSDREGSVDQQENDSQHLREKSPSPHHSPSRREERRSRSHSRTPHSRSRSRSYSRRRHSYSRSRSGSRSRKRHRRYKSRSRSRTPKHRRYSRSRRSRTRSPMSSRRRHLGSRLDKDFRDNPEPCRCLGVFGLSLYTQERDLKEVFSKYGPIEQVQVVYDAQTGRSRGFAFVYFETEEDAEEAKERCNGLEIDGRKIRVDYSITKRAHTPTPGIYMGKPTFPRYGGGSSNYRGRSPSPYYRGHRYSRSRSRSYSPRLEERNKG</sequence>
<feature type="region of interest" description="Disordered" evidence="3">
    <location>
        <begin position="1"/>
        <end position="120"/>
    </location>
</feature>
<dbReference type="Pfam" id="PF00076">
    <property type="entry name" value="RRM_1"/>
    <property type="match status" value="1"/>
</dbReference>
<dbReference type="Proteomes" id="UP000694941">
    <property type="component" value="Unplaced"/>
</dbReference>
<reference evidence="6" key="1">
    <citation type="submission" date="2025-08" db="UniProtKB">
        <authorList>
            <consortium name="RefSeq"/>
        </authorList>
    </citation>
    <scope>IDENTIFICATION</scope>
    <source>
        <tissue evidence="6">Muscle</tissue>
    </source>
</reference>
<dbReference type="PROSITE" id="PS50102">
    <property type="entry name" value="RRM"/>
    <property type="match status" value="1"/>
</dbReference>
<feature type="compositionally biased region" description="Basic and acidic residues" evidence="3">
    <location>
        <begin position="17"/>
        <end position="26"/>
    </location>
</feature>
<dbReference type="GeneID" id="106471027"/>
<feature type="domain" description="RRM" evidence="4">
    <location>
        <begin position="128"/>
        <end position="206"/>
    </location>
</feature>
<feature type="region of interest" description="Disordered" evidence="3">
    <location>
        <begin position="213"/>
        <end position="265"/>
    </location>
</feature>
<dbReference type="Gene3D" id="3.30.70.330">
    <property type="match status" value="1"/>
</dbReference>
<name>A0ABM1BR58_LIMPO</name>
<dbReference type="PANTHER" id="PTHR48034">
    <property type="entry name" value="TRANSFORMER-2 SEX-DETERMINING PROTEIN-RELATED"/>
    <property type="match status" value="1"/>
</dbReference>
<dbReference type="CDD" id="cd12363">
    <property type="entry name" value="RRM_TRA2"/>
    <property type="match status" value="1"/>
</dbReference>